<dbReference type="Proteomes" id="UP000255367">
    <property type="component" value="Unassembled WGS sequence"/>
</dbReference>
<dbReference type="OrthoDB" id="101884at2"/>
<organism evidence="2 3">
    <name type="scientific">Veillonella criceti</name>
    <dbReference type="NCBI Taxonomy" id="103891"/>
    <lineage>
        <taxon>Bacteria</taxon>
        <taxon>Bacillati</taxon>
        <taxon>Bacillota</taxon>
        <taxon>Negativicutes</taxon>
        <taxon>Veillonellales</taxon>
        <taxon>Veillonellaceae</taxon>
        <taxon>Veillonella</taxon>
    </lineage>
</organism>
<sequence length="503" mass="55939">MRKSLLTSMLGVLFASALPFASVSAQHIVSPNVPQDSYVYDYIDKLDALGYLPEARQTSKSYNRLQVAKWIVTIEEAVAQKGAKSPFVIAMLNQLREDFATELEILSTGEVPHEFNVTQAKVGIDVTKGKTISQNRTKSSYQPFAVNNSGYDYADGVNGNASFEVSGYLGNKFAAEITPRFDIDKDDAELSLARGYVKTYLGSMEIQIGKDDMWWGPNQRGVLGMTTNAKAQTGIKLSSIDPIEIGGTFKFLGKVKPTFFLSKLSDNRTDVKEPNLFGGRIEIMPNKRLVLGASMLSIVGGEGNHLSSSDWGNWLVGKNDDSNDKWNSLAGYDVIYKMPKVQIYGSIYGEDQSTGLGFIPSPSKIAWNAGLYLPTLSTDGRWDLRIEGGKTNNWWYNHWVFTDGFTHKGHIMGDYMGHDSRRLYARLGYFDDKANQIGLNVEYLEMNKNSLEKPEVLAVWLDARHRLQEDLLLEGRLGVASIDRSKSGDTTDYIVGVNVTKTF</sequence>
<dbReference type="EMBL" id="UHIO01000001">
    <property type="protein sequence ID" value="SUP44776.1"/>
    <property type="molecule type" value="Genomic_DNA"/>
</dbReference>
<name>A0A380NN75_9FIRM</name>
<dbReference type="Pfam" id="PF14052">
    <property type="entry name" value="Caps_assemb_Wzi"/>
    <property type="match status" value="1"/>
</dbReference>
<evidence type="ECO:0000313" key="2">
    <source>
        <dbReference type="EMBL" id="SUP44776.1"/>
    </source>
</evidence>
<keyword evidence="3" id="KW-1185">Reference proteome</keyword>
<keyword evidence="1" id="KW-0732">Signal</keyword>
<accession>A0A380NN75</accession>
<evidence type="ECO:0000256" key="1">
    <source>
        <dbReference type="SAM" id="SignalP"/>
    </source>
</evidence>
<feature type="signal peptide" evidence="1">
    <location>
        <begin position="1"/>
        <end position="25"/>
    </location>
</feature>
<dbReference type="InterPro" id="IPR026950">
    <property type="entry name" value="Caps_assemb_Wzi"/>
</dbReference>
<gene>
    <name evidence="2" type="ORF">NCTC12020_01826</name>
</gene>
<evidence type="ECO:0008006" key="4">
    <source>
        <dbReference type="Google" id="ProtNLM"/>
    </source>
</evidence>
<dbReference type="Gene3D" id="2.40.160.130">
    <property type="entry name" value="Capsule assembly protein Wzi"/>
    <property type="match status" value="1"/>
</dbReference>
<evidence type="ECO:0000313" key="3">
    <source>
        <dbReference type="Proteomes" id="UP000255367"/>
    </source>
</evidence>
<reference evidence="2 3" key="1">
    <citation type="submission" date="2018-06" db="EMBL/GenBank/DDBJ databases">
        <authorList>
            <consortium name="Pathogen Informatics"/>
            <person name="Doyle S."/>
        </authorList>
    </citation>
    <scope>NUCLEOTIDE SEQUENCE [LARGE SCALE GENOMIC DNA]</scope>
    <source>
        <strain evidence="2 3">NCTC12020</strain>
    </source>
</reference>
<dbReference type="RefSeq" id="WP_115310909.1">
    <property type="nucleotide sequence ID" value="NZ_UHIO01000001.1"/>
</dbReference>
<proteinExistence type="predicted"/>
<protein>
    <recommendedName>
        <fullName evidence="4">Capsule assembly protein Wzi</fullName>
    </recommendedName>
</protein>
<dbReference type="AlphaFoldDB" id="A0A380NN75"/>
<dbReference type="InterPro" id="IPR038636">
    <property type="entry name" value="Wzi_sf"/>
</dbReference>
<feature type="chain" id="PRO_5016896453" description="Capsule assembly protein Wzi" evidence="1">
    <location>
        <begin position="26"/>
        <end position="503"/>
    </location>
</feature>